<name>A0A0B8PD58_9VIBR</name>
<organism evidence="2 3">
    <name type="scientific">Vibrio ishigakensis</name>
    <dbReference type="NCBI Taxonomy" id="1481914"/>
    <lineage>
        <taxon>Bacteria</taxon>
        <taxon>Pseudomonadati</taxon>
        <taxon>Pseudomonadota</taxon>
        <taxon>Gammaproteobacteria</taxon>
        <taxon>Vibrionales</taxon>
        <taxon>Vibrionaceae</taxon>
        <taxon>Vibrio</taxon>
    </lineage>
</organism>
<feature type="signal peptide" evidence="1">
    <location>
        <begin position="1"/>
        <end position="23"/>
    </location>
</feature>
<proteinExistence type="predicted"/>
<reference evidence="2 3" key="2">
    <citation type="submission" date="2015-01" db="EMBL/GenBank/DDBJ databases">
        <authorList>
            <consortium name="NBRP consortium"/>
            <person name="Sawabe T."/>
            <person name="Meirelles P."/>
            <person name="Feng G."/>
            <person name="Sayaka M."/>
            <person name="Hattori M."/>
            <person name="Ohkuma M."/>
        </authorList>
    </citation>
    <scope>NUCLEOTIDE SEQUENCE [LARGE SCALE GENOMIC DNA]</scope>
    <source>
        <strain evidence="2 3">JCM19232</strain>
    </source>
</reference>
<sequence length="381" mass="41980">MNLVKQGIPLSAISLLLSTPTLADSRSIAMGGTGVASANFMSASFHNPALAAKGESEHNFGMILPTVTASVHDGEGMLDKLDTYFDAEDDWIDNPGSIEARNAWRRALQDLNNGDITADASAGMVFAIPNKFVNTNFFVSTHATMLATADIDDNDLDNTSPDDEVESTATGLIGGTLDYGFTFAKNIELWGQDMSFGASPKVQQIYTTYFRERLTEDDIDDADFFDDLESKTTFNIDLGASWQVQEHWNLAISARNLISQSLDTNMQLGERATFEVKPEYKIGTAYSTNWYTLAADIDLNSRSYFKQQSYKTQYARLGAEADLWKWAQLRAGYMHSMTSYSEDVFTAGIGFRPYGVFGFDISGQFGNDDNYGVSAQLTLVI</sequence>
<dbReference type="EMBL" id="BBSA01000002">
    <property type="protein sequence ID" value="GAM61098.1"/>
    <property type="molecule type" value="Genomic_DNA"/>
</dbReference>
<evidence type="ECO:0000256" key="1">
    <source>
        <dbReference type="SAM" id="SignalP"/>
    </source>
</evidence>
<reference evidence="2 3" key="1">
    <citation type="submission" date="2015-01" db="EMBL/GenBank/DDBJ databases">
        <title>Vibrio sp. C5 JCM 19232 whole genome shotgun sequence.</title>
        <authorList>
            <person name="Sawabe T."/>
            <person name="Meirelles P."/>
            <person name="Feng G."/>
            <person name="Sayaka M."/>
            <person name="Hattori M."/>
            <person name="Ohkuma M."/>
        </authorList>
    </citation>
    <scope>NUCLEOTIDE SEQUENCE [LARGE SCALE GENOMIC DNA]</scope>
    <source>
        <strain evidence="2 3">JCM19232</strain>
    </source>
</reference>
<keyword evidence="1" id="KW-0732">Signal</keyword>
<dbReference type="Gene3D" id="2.40.160.60">
    <property type="entry name" value="Outer membrane protein transport protein (OMPP1/FadL/TodX)"/>
    <property type="match status" value="1"/>
</dbReference>
<comment type="caution">
    <text evidence="2">The sequence shown here is derived from an EMBL/GenBank/DDBJ whole genome shotgun (WGS) entry which is preliminary data.</text>
</comment>
<gene>
    <name evidence="2" type="ORF">JCM19232_4040</name>
</gene>
<feature type="chain" id="PRO_5002139876" evidence="1">
    <location>
        <begin position="24"/>
        <end position="381"/>
    </location>
</feature>
<dbReference type="AlphaFoldDB" id="A0A0B8PD58"/>
<evidence type="ECO:0000313" key="2">
    <source>
        <dbReference type="EMBL" id="GAM61098.1"/>
    </source>
</evidence>
<dbReference type="InterPro" id="IPR032811">
    <property type="entry name" value="Put_conjugal_transfer"/>
</dbReference>
<protein>
    <submittedName>
        <fullName evidence="2">TraF-related protein</fullName>
    </submittedName>
</protein>
<accession>A0A0B8PD58</accession>
<dbReference type="Proteomes" id="UP000031670">
    <property type="component" value="Unassembled WGS sequence"/>
</dbReference>
<dbReference type="Pfam" id="PF13729">
    <property type="entry name" value="TraF_2"/>
    <property type="match status" value="1"/>
</dbReference>
<evidence type="ECO:0000313" key="3">
    <source>
        <dbReference type="Proteomes" id="UP000031670"/>
    </source>
</evidence>